<proteinExistence type="inferred from homology"/>
<evidence type="ECO:0000256" key="4">
    <source>
        <dbReference type="ARBA" id="ARBA00022989"/>
    </source>
</evidence>
<sequence>MSAQNLQQHPAVRTAQDKANYYLHQLDKELSKYSLFNAFEQRTQVPKSYAFIGAVVVLAVFHSINVSAAPVSNLIGWALPAYLSVKALETPGHQDDIQWLTYWVVFGFFNFIESFALRVVLYYLPWYFAFKSLFIIWLQLPAFRGAQTLYASLVKPVFVNVHQKTSSITTTTTEPAAGSE</sequence>
<dbReference type="Proteomes" id="UP000015241">
    <property type="component" value="Unassembled WGS sequence"/>
</dbReference>
<keyword evidence="5 6" id="KW-0472">Membrane</keyword>
<evidence type="ECO:0000256" key="6">
    <source>
        <dbReference type="RuleBase" id="RU362006"/>
    </source>
</evidence>
<dbReference type="FunCoup" id="S8E4K5">
    <property type="interactions" value="88"/>
</dbReference>
<evidence type="ECO:0000256" key="3">
    <source>
        <dbReference type="ARBA" id="ARBA00022692"/>
    </source>
</evidence>
<dbReference type="STRING" id="743788.S8E4K5"/>
<feature type="transmembrane region" description="Helical" evidence="6">
    <location>
        <begin position="99"/>
        <end position="124"/>
    </location>
</feature>
<comment type="subcellular location">
    <subcellularLocation>
        <location evidence="1 6">Membrane</location>
        <topology evidence="1 6">Multi-pass membrane protein</topology>
    </subcellularLocation>
</comment>
<evidence type="ECO:0000256" key="5">
    <source>
        <dbReference type="ARBA" id="ARBA00023136"/>
    </source>
</evidence>
<comment type="similarity">
    <text evidence="2 6">Belongs to the DP1 family.</text>
</comment>
<feature type="transmembrane region" description="Helical" evidence="6">
    <location>
        <begin position="49"/>
        <end position="79"/>
    </location>
</feature>
<evidence type="ECO:0000313" key="7">
    <source>
        <dbReference type="EMBL" id="EPS99672.1"/>
    </source>
</evidence>
<dbReference type="GO" id="GO:0016020">
    <property type="term" value="C:membrane"/>
    <property type="evidence" value="ECO:0007669"/>
    <property type="project" value="UniProtKB-SubCell"/>
</dbReference>
<dbReference type="PANTHER" id="PTHR12300">
    <property type="entry name" value="HVA22-LIKE PROTEINS"/>
    <property type="match status" value="1"/>
</dbReference>
<dbReference type="InParanoid" id="S8E4K5"/>
<evidence type="ECO:0000256" key="1">
    <source>
        <dbReference type="ARBA" id="ARBA00004141"/>
    </source>
</evidence>
<dbReference type="AlphaFoldDB" id="S8E4K5"/>
<protein>
    <recommendedName>
        <fullName evidence="6">Protein YOP1</fullName>
    </recommendedName>
</protein>
<dbReference type="OrthoDB" id="10009287at2759"/>
<dbReference type="EMBL" id="KE504155">
    <property type="protein sequence ID" value="EPS99672.1"/>
    <property type="molecule type" value="Genomic_DNA"/>
</dbReference>
<accession>S8E4K5</accession>
<name>S8E4K5_FOMSC</name>
<dbReference type="HOGENOM" id="CLU_028431_2_1_1"/>
<comment type="caution">
    <text evidence="6">Lacks conserved residue(s) required for the propagation of feature annotation.</text>
</comment>
<dbReference type="PANTHER" id="PTHR12300:SF161">
    <property type="entry name" value="RECEPTOR EXPRESSION-ENHANCING PROTEIN"/>
    <property type="match status" value="1"/>
</dbReference>
<evidence type="ECO:0000313" key="8">
    <source>
        <dbReference type="Proteomes" id="UP000015241"/>
    </source>
</evidence>
<dbReference type="eggNOG" id="KOG1725">
    <property type="taxonomic scope" value="Eukaryota"/>
</dbReference>
<dbReference type="Pfam" id="PF03134">
    <property type="entry name" value="TB2_DP1_HVA22"/>
    <property type="match status" value="1"/>
</dbReference>
<keyword evidence="4 6" id="KW-1133">Transmembrane helix</keyword>
<dbReference type="InterPro" id="IPR004345">
    <property type="entry name" value="TB2_DP1_HVA22"/>
</dbReference>
<organism evidence="7 8">
    <name type="scientific">Fomitopsis schrenkii</name>
    <name type="common">Brown rot fungus</name>
    <dbReference type="NCBI Taxonomy" id="2126942"/>
    <lineage>
        <taxon>Eukaryota</taxon>
        <taxon>Fungi</taxon>
        <taxon>Dikarya</taxon>
        <taxon>Basidiomycota</taxon>
        <taxon>Agaricomycotina</taxon>
        <taxon>Agaricomycetes</taxon>
        <taxon>Polyporales</taxon>
        <taxon>Fomitopsis</taxon>
    </lineage>
</organism>
<reference evidence="7 8" key="1">
    <citation type="journal article" date="2012" name="Science">
        <title>The Paleozoic origin of enzymatic lignin decomposition reconstructed from 31 fungal genomes.</title>
        <authorList>
            <person name="Floudas D."/>
            <person name="Binder M."/>
            <person name="Riley R."/>
            <person name="Barry K."/>
            <person name="Blanchette R.A."/>
            <person name="Henrissat B."/>
            <person name="Martinez A.T."/>
            <person name="Otillar R."/>
            <person name="Spatafora J.W."/>
            <person name="Yadav J.S."/>
            <person name="Aerts A."/>
            <person name="Benoit I."/>
            <person name="Boyd A."/>
            <person name="Carlson A."/>
            <person name="Copeland A."/>
            <person name="Coutinho P.M."/>
            <person name="de Vries R.P."/>
            <person name="Ferreira P."/>
            <person name="Findley K."/>
            <person name="Foster B."/>
            <person name="Gaskell J."/>
            <person name="Glotzer D."/>
            <person name="Gorecki P."/>
            <person name="Heitman J."/>
            <person name="Hesse C."/>
            <person name="Hori C."/>
            <person name="Igarashi K."/>
            <person name="Jurgens J.A."/>
            <person name="Kallen N."/>
            <person name="Kersten P."/>
            <person name="Kohler A."/>
            <person name="Kuees U."/>
            <person name="Kumar T.K.A."/>
            <person name="Kuo A."/>
            <person name="LaButti K."/>
            <person name="Larrondo L.F."/>
            <person name="Lindquist E."/>
            <person name="Ling A."/>
            <person name="Lombard V."/>
            <person name="Lucas S."/>
            <person name="Lundell T."/>
            <person name="Martin R."/>
            <person name="McLaughlin D.J."/>
            <person name="Morgenstern I."/>
            <person name="Morin E."/>
            <person name="Murat C."/>
            <person name="Nagy L.G."/>
            <person name="Nolan M."/>
            <person name="Ohm R.A."/>
            <person name="Patyshakuliyeva A."/>
            <person name="Rokas A."/>
            <person name="Ruiz-Duenas F.J."/>
            <person name="Sabat G."/>
            <person name="Salamov A."/>
            <person name="Samejima M."/>
            <person name="Schmutz J."/>
            <person name="Slot J.C."/>
            <person name="St John F."/>
            <person name="Stenlid J."/>
            <person name="Sun H."/>
            <person name="Sun S."/>
            <person name="Syed K."/>
            <person name="Tsang A."/>
            <person name="Wiebenga A."/>
            <person name="Young D."/>
            <person name="Pisabarro A."/>
            <person name="Eastwood D.C."/>
            <person name="Martin F."/>
            <person name="Cullen D."/>
            <person name="Grigoriev I.V."/>
            <person name="Hibbett D.S."/>
        </authorList>
    </citation>
    <scope>NUCLEOTIDE SEQUENCE</scope>
    <source>
        <strain evidence="8">FP-58527</strain>
    </source>
</reference>
<evidence type="ECO:0000256" key="2">
    <source>
        <dbReference type="ARBA" id="ARBA00008573"/>
    </source>
</evidence>
<keyword evidence="8" id="KW-1185">Reference proteome</keyword>
<gene>
    <name evidence="7" type="ORF">FOMPIDRAFT_1124144</name>
</gene>
<keyword evidence="3 6" id="KW-0812">Transmembrane</keyword>